<accession>A0AAN8NAC2</accession>
<sequence>MIIIAGASRSRIPCHRLILSEHSTSLAIACSDSHEISIPRWEPQILHYVLRYLYTGDLDALEFETLMSLYECAEDLGIECLMEKVLHDVVLESGKWEVVLRDKDKLIQLVEKIFSLTAEDERQSYIYKGVFRLILAIVQQDGLMSEDWFLGLLKQYQELGIELLKASLEGEHGSGVTYCFKEGCEGIIGEWRKCKTCSSPDWGEDDW</sequence>
<comment type="caution">
    <text evidence="2">The sequence shown here is derived from an EMBL/GenBank/DDBJ whole genome shotgun (WGS) entry which is preliminary data.</text>
</comment>
<dbReference type="InterPro" id="IPR000210">
    <property type="entry name" value="BTB/POZ_dom"/>
</dbReference>
<dbReference type="Gene3D" id="3.30.710.10">
    <property type="entry name" value="Potassium Channel Kv1.1, Chain A"/>
    <property type="match status" value="1"/>
</dbReference>
<dbReference type="InterPro" id="IPR011333">
    <property type="entry name" value="SKP1/BTB/POZ_sf"/>
</dbReference>
<dbReference type="EMBL" id="JAVHJM010000014">
    <property type="protein sequence ID" value="KAK6498207.1"/>
    <property type="molecule type" value="Genomic_DNA"/>
</dbReference>
<evidence type="ECO:0000313" key="3">
    <source>
        <dbReference type="Proteomes" id="UP001307849"/>
    </source>
</evidence>
<dbReference type="Pfam" id="PF00651">
    <property type="entry name" value="BTB"/>
    <property type="match status" value="1"/>
</dbReference>
<dbReference type="Proteomes" id="UP001307849">
    <property type="component" value="Unassembled WGS sequence"/>
</dbReference>
<dbReference type="PROSITE" id="PS50097">
    <property type="entry name" value="BTB"/>
    <property type="match status" value="1"/>
</dbReference>
<dbReference type="AlphaFoldDB" id="A0AAN8NAC2"/>
<evidence type="ECO:0000259" key="1">
    <source>
        <dbReference type="PROSITE" id="PS50097"/>
    </source>
</evidence>
<organism evidence="2 3">
    <name type="scientific">Arthrobotrys conoides</name>
    <dbReference type="NCBI Taxonomy" id="74498"/>
    <lineage>
        <taxon>Eukaryota</taxon>
        <taxon>Fungi</taxon>
        <taxon>Dikarya</taxon>
        <taxon>Ascomycota</taxon>
        <taxon>Pezizomycotina</taxon>
        <taxon>Orbiliomycetes</taxon>
        <taxon>Orbiliales</taxon>
        <taxon>Orbiliaceae</taxon>
        <taxon>Arthrobotrys</taxon>
    </lineage>
</organism>
<gene>
    <name evidence="2" type="ORF">TWF506_004446</name>
</gene>
<evidence type="ECO:0000313" key="2">
    <source>
        <dbReference type="EMBL" id="KAK6498207.1"/>
    </source>
</evidence>
<dbReference type="CDD" id="cd18186">
    <property type="entry name" value="BTB_POZ_ZBTB_KLHL-like"/>
    <property type="match status" value="1"/>
</dbReference>
<proteinExistence type="predicted"/>
<keyword evidence="3" id="KW-1185">Reference proteome</keyword>
<reference evidence="2 3" key="1">
    <citation type="submission" date="2019-10" db="EMBL/GenBank/DDBJ databases">
        <authorList>
            <person name="Palmer J.M."/>
        </authorList>
    </citation>
    <scope>NUCLEOTIDE SEQUENCE [LARGE SCALE GENOMIC DNA]</scope>
    <source>
        <strain evidence="2 3">TWF506</strain>
    </source>
</reference>
<feature type="domain" description="BTB" evidence="1">
    <location>
        <begin position="1"/>
        <end position="62"/>
    </location>
</feature>
<name>A0AAN8NAC2_9PEZI</name>
<dbReference type="SUPFAM" id="SSF54695">
    <property type="entry name" value="POZ domain"/>
    <property type="match status" value="1"/>
</dbReference>
<protein>
    <recommendedName>
        <fullName evidence="1">BTB domain-containing protein</fullName>
    </recommendedName>
</protein>